<comment type="caution">
    <text evidence="2">The sequence shown here is derived from an EMBL/GenBank/DDBJ whole genome shotgun (WGS) entry which is preliminary data.</text>
</comment>
<evidence type="ECO:0000313" key="3">
    <source>
        <dbReference type="Proteomes" id="UP000245539"/>
    </source>
</evidence>
<dbReference type="EMBL" id="QGKM01000102">
    <property type="protein sequence ID" value="PWQ92266.1"/>
    <property type="molecule type" value="Genomic_DNA"/>
</dbReference>
<evidence type="ECO:0000256" key="1">
    <source>
        <dbReference type="SAM" id="SignalP"/>
    </source>
</evidence>
<reference evidence="2 3" key="1">
    <citation type="submission" date="2018-05" db="EMBL/GenBank/DDBJ databases">
        <title>Leucothrix arctica sp. nov., isolated from Arctic seawater.</title>
        <authorList>
            <person name="Choi A."/>
            <person name="Baek K."/>
        </authorList>
    </citation>
    <scope>NUCLEOTIDE SEQUENCE [LARGE SCALE GENOMIC DNA]</scope>
    <source>
        <strain evidence="2 3">JCM 18388</strain>
    </source>
</reference>
<gene>
    <name evidence="2" type="ORF">DKW60_22045</name>
</gene>
<dbReference type="AlphaFoldDB" id="A0A317C0T1"/>
<proteinExistence type="predicted"/>
<sequence length="179" mass="20220">MNKLFILFVVAIIFGCVSVKAEGECDCHYKSMVEIVSGVSREDWQNENREKDADKVIWDTKKGIMIPDEDIYFVKVNKIPLAVIALKSDDTVLLTDDLAKNYAGKYLQKKNKKNGLYLVRAMFENLTGSDFNIHWYPDDKILKVSYFSLGPSGGKFFSPLVVSLPDRPEKVVLEFGGAI</sequence>
<organism evidence="2 3">
    <name type="scientific">Leucothrix pacifica</name>
    <dbReference type="NCBI Taxonomy" id="1247513"/>
    <lineage>
        <taxon>Bacteria</taxon>
        <taxon>Pseudomonadati</taxon>
        <taxon>Pseudomonadota</taxon>
        <taxon>Gammaproteobacteria</taxon>
        <taxon>Thiotrichales</taxon>
        <taxon>Thiotrichaceae</taxon>
        <taxon>Leucothrix</taxon>
    </lineage>
</organism>
<dbReference type="PROSITE" id="PS51257">
    <property type="entry name" value="PROKAR_LIPOPROTEIN"/>
    <property type="match status" value="1"/>
</dbReference>
<name>A0A317C0T1_9GAMM</name>
<protein>
    <submittedName>
        <fullName evidence="2">Uncharacterized protein</fullName>
    </submittedName>
</protein>
<feature type="chain" id="PRO_5016271589" evidence="1">
    <location>
        <begin position="22"/>
        <end position="179"/>
    </location>
</feature>
<keyword evidence="3" id="KW-1185">Reference proteome</keyword>
<accession>A0A317C0T1</accession>
<keyword evidence="1" id="KW-0732">Signal</keyword>
<feature type="signal peptide" evidence="1">
    <location>
        <begin position="1"/>
        <end position="21"/>
    </location>
</feature>
<evidence type="ECO:0000313" key="2">
    <source>
        <dbReference type="EMBL" id="PWQ92266.1"/>
    </source>
</evidence>
<dbReference type="Proteomes" id="UP000245539">
    <property type="component" value="Unassembled WGS sequence"/>
</dbReference>